<dbReference type="AlphaFoldDB" id="A0A5A7RC04"/>
<keyword evidence="3" id="KW-1185">Reference proteome</keyword>
<name>A0A5A7RC04_STRAF</name>
<gene>
    <name evidence="2" type="ORF">STAS_31396</name>
</gene>
<feature type="region of interest" description="Disordered" evidence="1">
    <location>
        <begin position="44"/>
        <end position="65"/>
    </location>
</feature>
<evidence type="ECO:0000313" key="3">
    <source>
        <dbReference type="Proteomes" id="UP000325081"/>
    </source>
</evidence>
<protein>
    <submittedName>
        <fullName evidence="2">Ankyrin repeat family protein</fullName>
    </submittedName>
</protein>
<dbReference type="Proteomes" id="UP000325081">
    <property type="component" value="Unassembled WGS sequence"/>
</dbReference>
<sequence length="126" mass="14489">MRVVRPQQPRKPEIRQVGLEILVQQNIARFYVTVDNVLFPMQIGQPAGRPTGYPQPRGPRKGRTRVDPFVQPIIETPVFHPCNETRFLCWARERASTSAWNSRSIWPQSPESLLIAARDPFLNSAR</sequence>
<dbReference type="EMBL" id="BKCP01010848">
    <property type="protein sequence ID" value="GER53854.1"/>
    <property type="molecule type" value="Genomic_DNA"/>
</dbReference>
<comment type="caution">
    <text evidence="2">The sequence shown here is derived from an EMBL/GenBank/DDBJ whole genome shotgun (WGS) entry which is preliminary data.</text>
</comment>
<accession>A0A5A7RC04</accession>
<organism evidence="2 3">
    <name type="scientific">Striga asiatica</name>
    <name type="common">Asiatic witchweed</name>
    <name type="synonym">Buchnera asiatica</name>
    <dbReference type="NCBI Taxonomy" id="4170"/>
    <lineage>
        <taxon>Eukaryota</taxon>
        <taxon>Viridiplantae</taxon>
        <taxon>Streptophyta</taxon>
        <taxon>Embryophyta</taxon>
        <taxon>Tracheophyta</taxon>
        <taxon>Spermatophyta</taxon>
        <taxon>Magnoliopsida</taxon>
        <taxon>eudicotyledons</taxon>
        <taxon>Gunneridae</taxon>
        <taxon>Pentapetalae</taxon>
        <taxon>asterids</taxon>
        <taxon>lamiids</taxon>
        <taxon>Lamiales</taxon>
        <taxon>Orobanchaceae</taxon>
        <taxon>Buchnereae</taxon>
        <taxon>Striga</taxon>
    </lineage>
</organism>
<proteinExistence type="predicted"/>
<reference evidence="3" key="1">
    <citation type="journal article" date="2019" name="Curr. Biol.">
        <title>Genome Sequence of Striga asiatica Provides Insight into the Evolution of Plant Parasitism.</title>
        <authorList>
            <person name="Yoshida S."/>
            <person name="Kim S."/>
            <person name="Wafula E.K."/>
            <person name="Tanskanen J."/>
            <person name="Kim Y.M."/>
            <person name="Honaas L."/>
            <person name="Yang Z."/>
            <person name="Spallek T."/>
            <person name="Conn C.E."/>
            <person name="Ichihashi Y."/>
            <person name="Cheong K."/>
            <person name="Cui S."/>
            <person name="Der J.P."/>
            <person name="Gundlach H."/>
            <person name="Jiao Y."/>
            <person name="Hori C."/>
            <person name="Ishida J.K."/>
            <person name="Kasahara H."/>
            <person name="Kiba T."/>
            <person name="Kim M.S."/>
            <person name="Koo N."/>
            <person name="Laohavisit A."/>
            <person name="Lee Y.H."/>
            <person name="Lumba S."/>
            <person name="McCourt P."/>
            <person name="Mortimer J.C."/>
            <person name="Mutuku J.M."/>
            <person name="Nomura T."/>
            <person name="Sasaki-Sekimoto Y."/>
            <person name="Seto Y."/>
            <person name="Wang Y."/>
            <person name="Wakatake T."/>
            <person name="Sakakibara H."/>
            <person name="Demura T."/>
            <person name="Yamaguchi S."/>
            <person name="Yoneyama K."/>
            <person name="Manabe R.I."/>
            <person name="Nelson D.C."/>
            <person name="Schulman A.H."/>
            <person name="Timko M.P."/>
            <person name="dePamphilis C.W."/>
            <person name="Choi D."/>
            <person name="Shirasu K."/>
        </authorList>
    </citation>
    <scope>NUCLEOTIDE SEQUENCE [LARGE SCALE GENOMIC DNA]</scope>
    <source>
        <strain evidence="3">cv. UVA1</strain>
    </source>
</reference>
<evidence type="ECO:0000313" key="2">
    <source>
        <dbReference type="EMBL" id="GER53854.1"/>
    </source>
</evidence>
<evidence type="ECO:0000256" key="1">
    <source>
        <dbReference type="SAM" id="MobiDB-lite"/>
    </source>
</evidence>